<gene>
    <name evidence="1" type="ORF">GTP55_01280</name>
</gene>
<protein>
    <submittedName>
        <fullName evidence="1">Uncharacterized protein</fullName>
    </submittedName>
</protein>
<dbReference type="RefSeq" id="WP_161043185.1">
    <property type="nucleotide sequence ID" value="NZ_WWCS01000001.1"/>
</dbReference>
<dbReference type="Proteomes" id="UP000466332">
    <property type="component" value="Unassembled WGS sequence"/>
</dbReference>
<organism evidence="1 2">
    <name type="scientific">Duganella margarita</name>
    <dbReference type="NCBI Taxonomy" id="2692170"/>
    <lineage>
        <taxon>Bacteria</taxon>
        <taxon>Pseudomonadati</taxon>
        <taxon>Pseudomonadota</taxon>
        <taxon>Betaproteobacteria</taxon>
        <taxon>Burkholderiales</taxon>
        <taxon>Oxalobacteraceae</taxon>
        <taxon>Telluria group</taxon>
        <taxon>Duganella</taxon>
    </lineage>
</organism>
<accession>A0ABW9WB09</accession>
<name>A0ABW9WB09_9BURK</name>
<reference evidence="1 2" key="1">
    <citation type="submission" date="2019-12" db="EMBL/GenBank/DDBJ databases">
        <title>Novel species isolated from a subtropical stream in China.</title>
        <authorList>
            <person name="Lu H."/>
        </authorList>
    </citation>
    <scope>NUCLEOTIDE SEQUENCE [LARGE SCALE GENOMIC DNA]</scope>
    <source>
        <strain evidence="1 2">FT109W</strain>
    </source>
</reference>
<keyword evidence="2" id="KW-1185">Reference proteome</keyword>
<dbReference type="EMBL" id="WWCS01000001">
    <property type="protein sequence ID" value="MYN37995.1"/>
    <property type="molecule type" value="Genomic_DNA"/>
</dbReference>
<sequence length="352" mass="40192">MGDEFLEKIKGFNRTLVVHSKNGPHAAAAAMGMMAAQSKEAGPYFRVSDFFIPNVANLAIDEHNIDSEPIQIDADFKRDWLTYLRFTALPACGLKYKDSCTPQKNTIRFLNAHFRRIPATRARNLQESRALLIPSEYWQDYEKLVTLIKTGGDLKPYLSRDVLKKKCPDKNDRLLNSWGIQHLHFRPERTDQLLFCVITESDVFIIQALSHRAEHLWVNVELFQILHDNWPAIIARGKQIGLRPEEFSAARRFSLRGYNANFPVTVSDGTVYLPPTGGTVASGDALEDMINCDKIFWELHYWQSIITRESLAIRTALNMSTSKKLVVRMAYDNRDCCFYEATRAIRLGGFAS</sequence>
<comment type="caution">
    <text evidence="1">The sequence shown here is derived from an EMBL/GenBank/DDBJ whole genome shotgun (WGS) entry which is preliminary data.</text>
</comment>
<proteinExistence type="predicted"/>
<evidence type="ECO:0000313" key="1">
    <source>
        <dbReference type="EMBL" id="MYN37995.1"/>
    </source>
</evidence>
<evidence type="ECO:0000313" key="2">
    <source>
        <dbReference type="Proteomes" id="UP000466332"/>
    </source>
</evidence>